<name>A0ACC1YIN7_MELAZ</name>
<protein>
    <submittedName>
        <fullName evidence="1">Glycosyltransferase</fullName>
    </submittedName>
</protein>
<dbReference type="Proteomes" id="UP001164539">
    <property type="component" value="Chromosome 3"/>
</dbReference>
<dbReference type="EMBL" id="CM051396">
    <property type="protein sequence ID" value="KAJ4723651.1"/>
    <property type="molecule type" value="Genomic_DNA"/>
</dbReference>
<accession>A0ACC1YIN7</accession>
<proteinExistence type="predicted"/>
<evidence type="ECO:0000313" key="1">
    <source>
        <dbReference type="EMBL" id="KAJ4723651.1"/>
    </source>
</evidence>
<keyword evidence="2" id="KW-1185">Reference proteome</keyword>
<sequence length="492" mass="55042">MDAPANKLHFALIPFMAPGHMIPMIDIAKLLAQRGVIVTIFTTPVNAARFKPSLDRAIESGLQIQILQLQFPSVETTGLPKGCESTDMMPSLGLGSNFFAGVEFLREEIEKLFGELKPKPNCIISDMCLPYTTEIAAKFNIPRIIFHGVGCFCLMCYNNLYASKVLETVTSESEYFVIKGLPDKVEFTKPQVVSLEPQMKTLKKKMEPAELATYGVIVNSFEELEPAYVKEYKKIKQDRVWCIGPVSLHNKDYLDKAERGNKASVDEHKCLNWLDSKNPSSVIYVCLGSLCNLIPSQMIELALGLEASNRPFIWVIRDGETSKEMQKWSVEDGFEERIKGRGIVIWGWAPQVLILSHPSIGGFLTHCGGNSTLEGISAGLPLLTWPLFGDQFINEKFVVQILKIGVRVGVEKAMKWGEEQSVGVLVKRDDVKNTVEKLMDEGKEGEERRERARDLGKLAKLTVQEGGSSHHNITLLLEDIMKQEYSKIQSSE</sequence>
<comment type="caution">
    <text evidence="1">The sequence shown here is derived from an EMBL/GenBank/DDBJ whole genome shotgun (WGS) entry which is preliminary data.</text>
</comment>
<evidence type="ECO:0000313" key="2">
    <source>
        <dbReference type="Proteomes" id="UP001164539"/>
    </source>
</evidence>
<gene>
    <name evidence="1" type="ORF">OWV82_006996</name>
</gene>
<organism evidence="1 2">
    <name type="scientific">Melia azedarach</name>
    <name type="common">Chinaberry tree</name>
    <dbReference type="NCBI Taxonomy" id="155640"/>
    <lineage>
        <taxon>Eukaryota</taxon>
        <taxon>Viridiplantae</taxon>
        <taxon>Streptophyta</taxon>
        <taxon>Embryophyta</taxon>
        <taxon>Tracheophyta</taxon>
        <taxon>Spermatophyta</taxon>
        <taxon>Magnoliopsida</taxon>
        <taxon>eudicotyledons</taxon>
        <taxon>Gunneridae</taxon>
        <taxon>Pentapetalae</taxon>
        <taxon>rosids</taxon>
        <taxon>malvids</taxon>
        <taxon>Sapindales</taxon>
        <taxon>Meliaceae</taxon>
        <taxon>Melia</taxon>
    </lineage>
</organism>
<reference evidence="1 2" key="1">
    <citation type="journal article" date="2023" name="Science">
        <title>Complex scaffold remodeling in plant triterpene biosynthesis.</title>
        <authorList>
            <person name="De La Pena R."/>
            <person name="Hodgson H."/>
            <person name="Liu J.C."/>
            <person name="Stephenson M.J."/>
            <person name="Martin A.C."/>
            <person name="Owen C."/>
            <person name="Harkess A."/>
            <person name="Leebens-Mack J."/>
            <person name="Jimenez L.E."/>
            <person name="Osbourn A."/>
            <person name="Sattely E.S."/>
        </authorList>
    </citation>
    <scope>NUCLEOTIDE SEQUENCE [LARGE SCALE GENOMIC DNA]</scope>
    <source>
        <strain evidence="2">cv. JPN11</strain>
        <tissue evidence="1">Leaf</tissue>
    </source>
</reference>